<dbReference type="InterPro" id="IPR006047">
    <property type="entry name" value="GH13_cat_dom"/>
</dbReference>
<reference evidence="4 5" key="1">
    <citation type="submission" date="2019-06" db="EMBL/GenBank/DDBJ databases">
        <title>Genome sequence of Litorilinea aerophila BAA-2444.</title>
        <authorList>
            <person name="Maclea K.S."/>
            <person name="Maurais E.G."/>
            <person name="Iannazzi L.C."/>
        </authorList>
    </citation>
    <scope>NUCLEOTIDE SEQUENCE [LARGE SCALE GENOMIC DNA]</scope>
    <source>
        <strain evidence="4 5">ATCC BAA-2444</strain>
    </source>
</reference>
<dbReference type="OrthoDB" id="9805159at2"/>
<dbReference type="Pfam" id="PF22460">
    <property type="entry name" value="Neopullulanase-like_C"/>
    <property type="match status" value="1"/>
</dbReference>
<dbReference type="InterPro" id="IPR017853">
    <property type="entry name" value="GH"/>
</dbReference>
<evidence type="ECO:0000256" key="2">
    <source>
        <dbReference type="ARBA" id="ARBA00023295"/>
    </source>
</evidence>
<gene>
    <name evidence="4" type="ORF">FKZ61_18370</name>
</gene>
<dbReference type="AlphaFoldDB" id="A0A540VBB5"/>
<dbReference type="InParanoid" id="A0A540VBB5"/>
<dbReference type="GO" id="GO:0005975">
    <property type="term" value="P:carbohydrate metabolic process"/>
    <property type="evidence" value="ECO:0007669"/>
    <property type="project" value="InterPro"/>
</dbReference>
<dbReference type="SMART" id="SM00642">
    <property type="entry name" value="Aamy"/>
    <property type="match status" value="1"/>
</dbReference>
<dbReference type="GO" id="GO:0016798">
    <property type="term" value="F:hydrolase activity, acting on glycosyl bonds"/>
    <property type="evidence" value="ECO:0007669"/>
    <property type="project" value="UniProtKB-KW"/>
</dbReference>
<dbReference type="PANTHER" id="PTHR10357">
    <property type="entry name" value="ALPHA-AMYLASE FAMILY MEMBER"/>
    <property type="match status" value="1"/>
</dbReference>
<dbReference type="RefSeq" id="WP_141611624.1">
    <property type="nucleotide sequence ID" value="NZ_VIGC02000028.1"/>
</dbReference>
<dbReference type="FunCoup" id="A0A540VBB5">
    <property type="interactions" value="78"/>
</dbReference>
<dbReference type="SUPFAM" id="SSF51445">
    <property type="entry name" value="(Trans)glycosidases"/>
    <property type="match status" value="1"/>
</dbReference>
<dbReference type="Gene3D" id="3.20.20.80">
    <property type="entry name" value="Glycosidases"/>
    <property type="match status" value="1"/>
</dbReference>
<dbReference type="Gene3D" id="2.60.40.1180">
    <property type="entry name" value="Golgi alpha-mannosidase II"/>
    <property type="match status" value="1"/>
</dbReference>
<dbReference type="Proteomes" id="UP000317371">
    <property type="component" value="Unassembled WGS sequence"/>
</dbReference>
<dbReference type="EMBL" id="VIGC01000028">
    <property type="protein sequence ID" value="TQE94057.1"/>
    <property type="molecule type" value="Genomic_DNA"/>
</dbReference>
<sequence length="488" mass="55985">MPVRTPEWVKDAVFYQIFPDRFARSKRLRHPRGIHFKPWGSPPEEQGFQGGDLLGIVDRLDYLQELGVNALYLNPIFQSAANHRYHTYDYYRVDPLLGGDAALRELLQEAHARGIRVVLDGVFNHASRGFWPFHHILENGGDSPYVDWFYIHGWPLHPYPPDEKTPPNYGAWWGIPALPKLNVANPGVRDYLLDVAEYWIHFGIDGWRLDVPEEIDDEAFWQDFRRVVKRANPDAYIVGEIWHDAQEWLQGDRFDGVMNYGFSRAAFGFFGAQTLRTDYKPGGYELRPLDAPAFARAVAHLLSLYDWEVTQAQLNLMDSHDTARLLWTVQEDEGAARLCVLFQMTMPGAPCIYYGDEIGMSGASDPYCRAAFPWHDRGQWNEALLDFYRRAIALRHRYPVLRRGDLRILYAQGQTFAMLRHLGREAAVIVFNAGNQQATLRLEDLHPLPEGTRLQDVWGEGRDVVVQNGSLSQVTVPARAARIFMAHP</sequence>
<comment type="caution">
    <text evidence="4">The sequence shown here is derived from an EMBL/GenBank/DDBJ whole genome shotgun (WGS) entry which is preliminary data.</text>
</comment>
<accession>A0A540VBB5</accession>
<dbReference type="CDD" id="cd11338">
    <property type="entry name" value="AmyAc_CMD"/>
    <property type="match status" value="1"/>
</dbReference>
<keyword evidence="2" id="KW-0326">Glycosidase</keyword>
<proteinExistence type="predicted"/>
<evidence type="ECO:0000313" key="5">
    <source>
        <dbReference type="Proteomes" id="UP000317371"/>
    </source>
</evidence>
<dbReference type="InterPro" id="IPR013780">
    <property type="entry name" value="Glyco_hydro_b"/>
</dbReference>
<evidence type="ECO:0000313" key="4">
    <source>
        <dbReference type="EMBL" id="TQE94057.1"/>
    </source>
</evidence>
<name>A0A540VBB5_9CHLR</name>
<feature type="domain" description="Glycosyl hydrolase family 13 catalytic" evidence="3">
    <location>
        <begin position="16"/>
        <end position="395"/>
    </location>
</feature>
<evidence type="ECO:0000259" key="3">
    <source>
        <dbReference type="SMART" id="SM00642"/>
    </source>
</evidence>
<protein>
    <submittedName>
        <fullName evidence="4">DUF3459 domain-containing protein</fullName>
    </submittedName>
</protein>
<organism evidence="4 5">
    <name type="scientific">Litorilinea aerophila</name>
    <dbReference type="NCBI Taxonomy" id="1204385"/>
    <lineage>
        <taxon>Bacteria</taxon>
        <taxon>Bacillati</taxon>
        <taxon>Chloroflexota</taxon>
        <taxon>Caldilineae</taxon>
        <taxon>Caldilineales</taxon>
        <taxon>Caldilineaceae</taxon>
        <taxon>Litorilinea</taxon>
    </lineage>
</organism>
<dbReference type="InterPro" id="IPR055138">
    <property type="entry name" value="Neopullulanase-like_C"/>
</dbReference>
<keyword evidence="1" id="KW-0378">Hydrolase</keyword>
<dbReference type="Pfam" id="PF00128">
    <property type="entry name" value="Alpha-amylase"/>
    <property type="match status" value="1"/>
</dbReference>
<dbReference type="PANTHER" id="PTHR10357:SF210">
    <property type="entry name" value="MALTODEXTRIN GLUCOSIDASE"/>
    <property type="match status" value="1"/>
</dbReference>
<keyword evidence="5" id="KW-1185">Reference proteome</keyword>
<evidence type="ECO:0000256" key="1">
    <source>
        <dbReference type="ARBA" id="ARBA00022801"/>
    </source>
</evidence>
<dbReference type="SUPFAM" id="SSF51011">
    <property type="entry name" value="Glycosyl hydrolase domain"/>
    <property type="match status" value="1"/>
</dbReference>